<reference evidence="3 4" key="1">
    <citation type="journal article" date="2024" name="J Genomics">
        <title>Draft genome sequencing and assembly of Favolaschia claudopus CIRM-BRFM 2984 isolated from oak limbs.</title>
        <authorList>
            <person name="Navarro D."/>
            <person name="Drula E."/>
            <person name="Chaduli D."/>
            <person name="Cazenave R."/>
            <person name="Ahrendt S."/>
            <person name="Wang J."/>
            <person name="Lipzen A."/>
            <person name="Daum C."/>
            <person name="Barry K."/>
            <person name="Grigoriev I.V."/>
            <person name="Favel A."/>
            <person name="Rosso M.N."/>
            <person name="Martin F."/>
        </authorList>
    </citation>
    <scope>NUCLEOTIDE SEQUENCE [LARGE SCALE GENOMIC DNA]</scope>
    <source>
        <strain evidence="3 4">CIRM-BRFM 2984</strain>
    </source>
</reference>
<dbReference type="Pfam" id="PF20152">
    <property type="entry name" value="DUF6534"/>
    <property type="match status" value="1"/>
</dbReference>
<gene>
    <name evidence="3" type="ORF">R3P38DRAFT_1297353</name>
</gene>
<feature type="transmembrane region" description="Helical" evidence="1">
    <location>
        <begin position="182"/>
        <end position="202"/>
    </location>
</feature>
<name>A0AAW0AZL3_9AGAR</name>
<dbReference type="Proteomes" id="UP001362999">
    <property type="component" value="Unassembled WGS sequence"/>
</dbReference>
<keyword evidence="1" id="KW-1133">Transmembrane helix</keyword>
<sequence length="268" mass="30101">METNGKLHRNSRELLTSSTMPSADFDVDKTLGALLVGTLVSYTLFGLASSQAYTYFGRFPDDSRRMKAMVGAVWLAEFVHTICIAISIYTMVITNYGHPGLPVRLPSSLITSTVIGSTVAYFVQSFFAYRIYALSRSLWIPCICWTLSLFRLIPPNVVMLAYGIHQPIPEFLSDWGWLFDSVWAVSSANDILIAASMSVLLYRRRTEGLKHTAAVMDKMIKWTIETGVVTSITSIVMMAAFLSMRNNFIWMAIFIVIPRLFSNSLFAR</sequence>
<evidence type="ECO:0000256" key="1">
    <source>
        <dbReference type="SAM" id="Phobius"/>
    </source>
</evidence>
<dbReference type="PANTHER" id="PTHR40465:SF1">
    <property type="entry name" value="DUF6534 DOMAIN-CONTAINING PROTEIN"/>
    <property type="match status" value="1"/>
</dbReference>
<dbReference type="EMBL" id="JAWWNJ010000046">
    <property type="protein sequence ID" value="KAK7018319.1"/>
    <property type="molecule type" value="Genomic_DNA"/>
</dbReference>
<feature type="transmembrane region" description="Helical" evidence="1">
    <location>
        <begin position="138"/>
        <end position="162"/>
    </location>
</feature>
<feature type="transmembrane region" description="Helical" evidence="1">
    <location>
        <begin position="31"/>
        <end position="56"/>
    </location>
</feature>
<feature type="domain" description="DUF6534" evidence="2">
    <location>
        <begin position="187"/>
        <end position="267"/>
    </location>
</feature>
<proteinExistence type="predicted"/>
<feature type="transmembrane region" description="Helical" evidence="1">
    <location>
        <begin position="222"/>
        <end position="242"/>
    </location>
</feature>
<dbReference type="InterPro" id="IPR045339">
    <property type="entry name" value="DUF6534"/>
</dbReference>
<evidence type="ECO:0000313" key="3">
    <source>
        <dbReference type="EMBL" id="KAK7018319.1"/>
    </source>
</evidence>
<dbReference type="AlphaFoldDB" id="A0AAW0AZL3"/>
<accession>A0AAW0AZL3</accession>
<feature type="transmembrane region" description="Helical" evidence="1">
    <location>
        <begin position="109"/>
        <end position="131"/>
    </location>
</feature>
<feature type="transmembrane region" description="Helical" evidence="1">
    <location>
        <begin position="68"/>
        <end position="89"/>
    </location>
</feature>
<protein>
    <recommendedName>
        <fullName evidence="2">DUF6534 domain-containing protein</fullName>
    </recommendedName>
</protein>
<evidence type="ECO:0000259" key="2">
    <source>
        <dbReference type="Pfam" id="PF20152"/>
    </source>
</evidence>
<keyword evidence="4" id="KW-1185">Reference proteome</keyword>
<organism evidence="3 4">
    <name type="scientific">Favolaschia claudopus</name>
    <dbReference type="NCBI Taxonomy" id="2862362"/>
    <lineage>
        <taxon>Eukaryota</taxon>
        <taxon>Fungi</taxon>
        <taxon>Dikarya</taxon>
        <taxon>Basidiomycota</taxon>
        <taxon>Agaricomycotina</taxon>
        <taxon>Agaricomycetes</taxon>
        <taxon>Agaricomycetidae</taxon>
        <taxon>Agaricales</taxon>
        <taxon>Marasmiineae</taxon>
        <taxon>Mycenaceae</taxon>
        <taxon>Favolaschia</taxon>
    </lineage>
</organism>
<keyword evidence="1" id="KW-0812">Transmembrane</keyword>
<keyword evidence="1" id="KW-0472">Membrane</keyword>
<comment type="caution">
    <text evidence="3">The sequence shown here is derived from an EMBL/GenBank/DDBJ whole genome shotgun (WGS) entry which is preliminary data.</text>
</comment>
<evidence type="ECO:0000313" key="4">
    <source>
        <dbReference type="Proteomes" id="UP001362999"/>
    </source>
</evidence>
<feature type="transmembrane region" description="Helical" evidence="1">
    <location>
        <begin position="248"/>
        <end position="267"/>
    </location>
</feature>
<dbReference type="PANTHER" id="PTHR40465">
    <property type="entry name" value="CHROMOSOME 1, WHOLE GENOME SHOTGUN SEQUENCE"/>
    <property type="match status" value="1"/>
</dbReference>